<dbReference type="Proteomes" id="UP000504637">
    <property type="component" value="Unplaced"/>
</dbReference>
<gene>
    <name evidence="2" type="ORF">K489DRAFT_246776</name>
</gene>
<dbReference type="RefSeq" id="XP_033458397.1">
    <property type="nucleotide sequence ID" value="XM_033599919.1"/>
</dbReference>
<evidence type="ECO:0000313" key="2">
    <source>
        <dbReference type="RefSeq" id="XP_033458397.1"/>
    </source>
</evidence>
<protein>
    <submittedName>
        <fullName evidence="2">Uncharacterized protein</fullName>
    </submittedName>
</protein>
<reference evidence="2" key="2">
    <citation type="submission" date="2020-04" db="EMBL/GenBank/DDBJ databases">
        <authorList>
            <consortium name="NCBI Genome Project"/>
        </authorList>
    </citation>
    <scope>NUCLEOTIDE SEQUENCE</scope>
    <source>
        <strain evidence="2">CBS 342.82</strain>
    </source>
</reference>
<name>A0A6J3M026_9PEZI</name>
<dbReference type="GeneID" id="54357718"/>
<proteinExistence type="predicted"/>
<keyword evidence="1" id="KW-1185">Reference proteome</keyword>
<evidence type="ECO:0000313" key="1">
    <source>
        <dbReference type="Proteomes" id="UP000504637"/>
    </source>
</evidence>
<accession>A0A6J3M026</accession>
<dbReference type="AlphaFoldDB" id="A0A6J3M026"/>
<organism evidence="2">
    <name type="scientific">Dissoconium aciculare CBS 342.82</name>
    <dbReference type="NCBI Taxonomy" id="1314786"/>
    <lineage>
        <taxon>Eukaryota</taxon>
        <taxon>Fungi</taxon>
        <taxon>Dikarya</taxon>
        <taxon>Ascomycota</taxon>
        <taxon>Pezizomycotina</taxon>
        <taxon>Dothideomycetes</taxon>
        <taxon>Dothideomycetidae</taxon>
        <taxon>Mycosphaerellales</taxon>
        <taxon>Dissoconiaceae</taxon>
        <taxon>Dissoconium</taxon>
    </lineage>
</organism>
<sequence length="136" mass="15049">MDDDGIVFPFSPVRACRFGKGLSGTPCVLSRWEGSIGGWSTISISPRALSAPLSLFIFFQRSLRRDEGGRLFFGEYFILDTAAAIATSCHCLLLRKTSFTIKRNCARQKTHSRALHLLRTTLPRKTAIQDGSAAVR</sequence>
<reference evidence="2" key="3">
    <citation type="submission" date="2025-08" db="UniProtKB">
        <authorList>
            <consortium name="RefSeq"/>
        </authorList>
    </citation>
    <scope>IDENTIFICATION</scope>
    <source>
        <strain evidence="2">CBS 342.82</strain>
    </source>
</reference>
<reference evidence="2" key="1">
    <citation type="submission" date="2020-01" db="EMBL/GenBank/DDBJ databases">
        <authorList>
            <consortium name="DOE Joint Genome Institute"/>
            <person name="Haridas S."/>
            <person name="Albert R."/>
            <person name="Binder M."/>
            <person name="Bloem J."/>
            <person name="Labutti K."/>
            <person name="Salamov A."/>
            <person name="Andreopoulos B."/>
            <person name="Baker S.E."/>
            <person name="Barry K."/>
            <person name="Bills G."/>
            <person name="Bluhm B.H."/>
            <person name="Cannon C."/>
            <person name="Castanera R."/>
            <person name="Culley D.E."/>
            <person name="Daum C."/>
            <person name="Ezra D."/>
            <person name="Gonzalez J.B."/>
            <person name="Henrissat B."/>
            <person name="Kuo A."/>
            <person name="Liang C."/>
            <person name="Lipzen A."/>
            <person name="Lutzoni F."/>
            <person name="Magnuson J."/>
            <person name="Mondo S."/>
            <person name="Nolan M."/>
            <person name="Ohm R."/>
            <person name="Pangilinan J."/>
            <person name="Park H.-J."/>
            <person name="Ramirez L."/>
            <person name="Alfaro M."/>
            <person name="Sun H."/>
            <person name="Tritt A."/>
            <person name="Yoshinaga Y."/>
            <person name="Zwiers L.-H."/>
            <person name="Turgeon B.G."/>
            <person name="Goodwin S.B."/>
            <person name="Spatafora J.W."/>
            <person name="Crous P.W."/>
            <person name="Grigoriev I.V."/>
        </authorList>
    </citation>
    <scope>NUCLEOTIDE SEQUENCE</scope>
    <source>
        <strain evidence="2">CBS 342.82</strain>
    </source>
</reference>